<evidence type="ECO:0000313" key="5">
    <source>
        <dbReference type="EMBL" id="KAJ9615208.1"/>
    </source>
</evidence>
<feature type="compositionally biased region" description="Polar residues" evidence="3">
    <location>
        <begin position="21"/>
        <end position="48"/>
    </location>
</feature>
<dbReference type="GO" id="GO:0090575">
    <property type="term" value="C:RNA polymerase II transcription regulator complex"/>
    <property type="evidence" value="ECO:0007669"/>
    <property type="project" value="TreeGrafter"/>
</dbReference>
<dbReference type="SMART" id="SM00338">
    <property type="entry name" value="BRLZ"/>
    <property type="match status" value="1"/>
</dbReference>
<dbReference type="InterPro" id="IPR050936">
    <property type="entry name" value="AP-1-like"/>
</dbReference>
<evidence type="ECO:0000256" key="2">
    <source>
        <dbReference type="ARBA" id="ARBA00023242"/>
    </source>
</evidence>
<dbReference type="InterPro" id="IPR046347">
    <property type="entry name" value="bZIP_sf"/>
</dbReference>
<evidence type="ECO:0000256" key="1">
    <source>
        <dbReference type="ARBA" id="ARBA00004123"/>
    </source>
</evidence>
<gene>
    <name evidence="5" type="ORF">H2200_001282</name>
</gene>
<dbReference type="PROSITE" id="PS00036">
    <property type="entry name" value="BZIP_BASIC"/>
    <property type="match status" value="1"/>
</dbReference>
<keyword evidence="2" id="KW-0539">Nucleus</keyword>
<dbReference type="PANTHER" id="PTHR40621">
    <property type="entry name" value="TRANSCRIPTION FACTOR KAPC-RELATED"/>
    <property type="match status" value="1"/>
</dbReference>
<keyword evidence="6" id="KW-1185">Reference proteome</keyword>
<protein>
    <recommendedName>
        <fullName evidence="4">BZIP domain-containing protein</fullName>
    </recommendedName>
</protein>
<comment type="caution">
    <text evidence="5">The sequence shown here is derived from an EMBL/GenBank/DDBJ whole genome shotgun (WGS) entry which is preliminary data.</text>
</comment>
<reference evidence="5" key="1">
    <citation type="submission" date="2022-10" db="EMBL/GenBank/DDBJ databases">
        <title>Culturing micro-colonial fungi from biological soil crusts in the Mojave desert and describing Neophaeococcomyces mojavensis, and introducing the new genera and species Taxawa tesnikishii.</title>
        <authorList>
            <person name="Kurbessoian T."/>
            <person name="Stajich J.E."/>
        </authorList>
    </citation>
    <scope>NUCLEOTIDE SEQUENCE</scope>
    <source>
        <strain evidence="5">TK_41</strain>
    </source>
</reference>
<comment type="subcellular location">
    <subcellularLocation>
        <location evidence="1">Nucleus</location>
    </subcellularLocation>
</comment>
<dbReference type="Gene3D" id="1.20.5.170">
    <property type="match status" value="1"/>
</dbReference>
<dbReference type="AlphaFoldDB" id="A0AA38XLI6"/>
<dbReference type="GO" id="GO:0001228">
    <property type="term" value="F:DNA-binding transcription activator activity, RNA polymerase II-specific"/>
    <property type="evidence" value="ECO:0007669"/>
    <property type="project" value="TreeGrafter"/>
</dbReference>
<dbReference type="EMBL" id="JAPDRK010000002">
    <property type="protein sequence ID" value="KAJ9615208.1"/>
    <property type="molecule type" value="Genomic_DNA"/>
</dbReference>
<dbReference type="GO" id="GO:0000976">
    <property type="term" value="F:transcription cis-regulatory region binding"/>
    <property type="evidence" value="ECO:0007669"/>
    <property type="project" value="InterPro"/>
</dbReference>
<accession>A0AA38XLI6</accession>
<dbReference type="PANTHER" id="PTHR40621:SF6">
    <property type="entry name" value="AP-1-LIKE TRANSCRIPTION FACTOR YAP1-RELATED"/>
    <property type="match status" value="1"/>
</dbReference>
<dbReference type="InterPro" id="IPR004827">
    <property type="entry name" value="bZIP"/>
</dbReference>
<evidence type="ECO:0000259" key="4">
    <source>
        <dbReference type="PROSITE" id="PS00036"/>
    </source>
</evidence>
<sequence>MQDMDWTPVNGFMDQVPQQYDMAQSPSAPWESGTVTMSLMENDSQSGAENDAPSPRRRRKARMNEVDEETQLRRRAQNRDSQQAYRQRREEYIQGLQGQIVDLHLRHRDLWSSYLSQGRRVGLLREVAADLGSEIMTLRQRQGQASPVASDNVVVSQGEQSYAMTASGFSDPRHTTAGANLNPGTRGSAAPGTRVMGAGKGLQVPSTARLERKLH</sequence>
<dbReference type="Proteomes" id="UP001172673">
    <property type="component" value="Unassembled WGS sequence"/>
</dbReference>
<name>A0AA38XLI6_9EURO</name>
<feature type="region of interest" description="Disordered" evidence="3">
    <location>
        <begin position="21"/>
        <end position="86"/>
    </location>
</feature>
<organism evidence="5 6">
    <name type="scientific">Cladophialophora chaetospira</name>
    <dbReference type="NCBI Taxonomy" id="386627"/>
    <lineage>
        <taxon>Eukaryota</taxon>
        <taxon>Fungi</taxon>
        <taxon>Dikarya</taxon>
        <taxon>Ascomycota</taxon>
        <taxon>Pezizomycotina</taxon>
        <taxon>Eurotiomycetes</taxon>
        <taxon>Chaetothyriomycetidae</taxon>
        <taxon>Chaetothyriales</taxon>
        <taxon>Herpotrichiellaceae</taxon>
        <taxon>Cladophialophora</taxon>
    </lineage>
</organism>
<dbReference type="SUPFAM" id="SSF57959">
    <property type="entry name" value="Leucine zipper domain"/>
    <property type="match status" value="1"/>
</dbReference>
<evidence type="ECO:0000313" key="6">
    <source>
        <dbReference type="Proteomes" id="UP001172673"/>
    </source>
</evidence>
<evidence type="ECO:0000256" key="3">
    <source>
        <dbReference type="SAM" id="MobiDB-lite"/>
    </source>
</evidence>
<dbReference type="CDD" id="cd14688">
    <property type="entry name" value="bZIP_YAP"/>
    <property type="match status" value="1"/>
</dbReference>
<feature type="region of interest" description="Disordered" evidence="3">
    <location>
        <begin position="165"/>
        <end position="215"/>
    </location>
</feature>
<proteinExistence type="predicted"/>
<feature type="domain" description="BZIP" evidence="4">
    <location>
        <begin position="73"/>
        <end position="88"/>
    </location>
</feature>